<dbReference type="OrthoDB" id="9793581at2"/>
<evidence type="ECO:0000313" key="9">
    <source>
        <dbReference type="Proteomes" id="UP000245468"/>
    </source>
</evidence>
<dbReference type="Pfam" id="PF02472">
    <property type="entry name" value="ExbD"/>
    <property type="match status" value="1"/>
</dbReference>
<dbReference type="GO" id="GO:0022857">
    <property type="term" value="F:transmembrane transporter activity"/>
    <property type="evidence" value="ECO:0007669"/>
    <property type="project" value="InterPro"/>
</dbReference>
<keyword evidence="3" id="KW-1003">Cell membrane</keyword>
<dbReference type="GO" id="GO:0015031">
    <property type="term" value="P:protein transport"/>
    <property type="evidence" value="ECO:0007669"/>
    <property type="project" value="UniProtKB-KW"/>
</dbReference>
<dbReference type="AlphaFoldDB" id="A0A2S2DXE9"/>
<evidence type="ECO:0000256" key="7">
    <source>
        <dbReference type="RuleBase" id="RU003879"/>
    </source>
</evidence>
<evidence type="ECO:0000256" key="4">
    <source>
        <dbReference type="ARBA" id="ARBA00022692"/>
    </source>
</evidence>
<comment type="subcellular location">
    <subcellularLocation>
        <location evidence="1">Cell membrane</location>
        <topology evidence="1">Single-pass membrane protein</topology>
    </subcellularLocation>
    <subcellularLocation>
        <location evidence="7">Cell membrane</location>
        <topology evidence="7">Single-pass type II membrane protein</topology>
    </subcellularLocation>
</comment>
<keyword evidence="5" id="KW-1133">Transmembrane helix</keyword>
<keyword evidence="7" id="KW-0653">Protein transport</keyword>
<gene>
    <name evidence="8" type="ORF">HME7025_02231</name>
</gene>
<protein>
    <recommendedName>
        <fullName evidence="10">Biopolymer transporter ExbD</fullName>
    </recommendedName>
</protein>
<evidence type="ECO:0000256" key="3">
    <source>
        <dbReference type="ARBA" id="ARBA00022475"/>
    </source>
</evidence>
<keyword evidence="4 7" id="KW-0812">Transmembrane</keyword>
<sequence length="201" mass="22209">MPKVKAKRQSVSLDMTAMCDVAFLLLTFFMLTAKFRPEEAVTITPPSSISEKALNTKDGMLTISVSNEGGVYLATDDQMAREFMLERMANRYGVALTGEMKKNYMSSEIVGYPAGAMRQVLNMKPSEAKDKGFIKGIPIDSSNNELSYWVGYAKLSNPELKVAIKGDQNSSYKVFADIIGTLQAQNINIFQLITAPENKPK</sequence>
<keyword evidence="7" id="KW-0813">Transport</keyword>
<comment type="similarity">
    <text evidence="2 7">Belongs to the ExbD/TolR family.</text>
</comment>
<organism evidence="8 9">
    <name type="scientific">Aquirufa nivalisilvae</name>
    <dbReference type="NCBI Taxonomy" id="2516557"/>
    <lineage>
        <taxon>Bacteria</taxon>
        <taxon>Pseudomonadati</taxon>
        <taxon>Bacteroidota</taxon>
        <taxon>Cytophagia</taxon>
        <taxon>Cytophagales</taxon>
        <taxon>Flectobacillaceae</taxon>
        <taxon>Aquirufa</taxon>
    </lineage>
</organism>
<name>A0A2S2DXE9_9BACT</name>
<dbReference type="RefSeq" id="WP_109324018.1">
    <property type="nucleotide sequence ID" value="NZ_CP029346.1"/>
</dbReference>
<evidence type="ECO:0000313" key="8">
    <source>
        <dbReference type="EMBL" id="AWL10078.1"/>
    </source>
</evidence>
<accession>A0A2S2DXE9</accession>
<dbReference type="PANTHER" id="PTHR30558:SF3">
    <property type="entry name" value="BIOPOLYMER TRANSPORT PROTEIN EXBD-RELATED"/>
    <property type="match status" value="1"/>
</dbReference>
<dbReference type="GO" id="GO:0005886">
    <property type="term" value="C:plasma membrane"/>
    <property type="evidence" value="ECO:0007669"/>
    <property type="project" value="UniProtKB-SubCell"/>
</dbReference>
<reference evidence="9" key="1">
    <citation type="submission" date="2018-05" db="EMBL/GenBank/DDBJ databases">
        <title>Pseudarcicella sp. HME7025 Genome sequencing and assembly.</title>
        <authorList>
            <person name="Kim H."/>
            <person name="Kang H."/>
            <person name="Joh K."/>
        </authorList>
    </citation>
    <scope>NUCLEOTIDE SEQUENCE [LARGE SCALE GENOMIC DNA]</scope>
    <source>
        <strain evidence="9">HME7025</strain>
    </source>
</reference>
<keyword evidence="6" id="KW-0472">Membrane</keyword>
<keyword evidence="9" id="KW-1185">Reference proteome</keyword>
<evidence type="ECO:0008006" key="10">
    <source>
        <dbReference type="Google" id="ProtNLM"/>
    </source>
</evidence>
<evidence type="ECO:0000256" key="1">
    <source>
        <dbReference type="ARBA" id="ARBA00004162"/>
    </source>
</evidence>
<dbReference type="PANTHER" id="PTHR30558">
    <property type="entry name" value="EXBD MEMBRANE COMPONENT OF PMF-DRIVEN MACROMOLECULE IMPORT SYSTEM"/>
    <property type="match status" value="1"/>
</dbReference>
<proteinExistence type="inferred from homology"/>
<dbReference type="InterPro" id="IPR003400">
    <property type="entry name" value="ExbD"/>
</dbReference>
<evidence type="ECO:0000256" key="5">
    <source>
        <dbReference type="ARBA" id="ARBA00022989"/>
    </source>
</evidence>
<dbReference type="KEGG" id="psez:HME7025_02231"/>
<evidence type="ECO:0000256" key="2">
    <source>
        <dbReference type="ARBA" id="ARBA00005811"/>
    </source>
</evidence>
<evidence type="ECO:0000256" key="6">
    <source>
        <dbReference type="ARBA" id="ARBA00023136"/>
    </source>
</evidence>
<dbReference type="EMBL" id="CP029346">
    <property type="protein sequence ID" value="AWL10078.1"/>
    <property type="molecule type" value="Genomic_DNA"/>
</dbReference>
<dbReference type="Proteomes" id="UP000245468">
    <property type="component" value="Chromosome"/>
</dbReference>